<dbReference type="Pfam" id="PF00239">
    <property type="entry name" value="Resolvase"/>
    <property type="match status" value="1"/>
</dbReference>
<evidence type="ECO:0000259" key="3">
    <source>
        <dbReference type="PROSITE" id="PS51737"/>
    </source>
</evidence>
<dbReference type="PROSITE" id="PS51737">
    <property type="entry name" value="RECOMBINASE_DNA_BIND"/>
    <property type="match status" value="1"/>
</dbReference>
<evidence type="ECO:0000313" key="5">
    <source>
        <dbReference type="Proteomes" id="UP000006058"/>
    </source>
</evidence>
<dbReference type="SUPFAM" id="SSF53041">
    <property type="entry name" value="Resolvase-like"/>
    <property type="match status" value="1"/>
</dbReference>
<dbReference type="SMART" id="SM00857">
    <property type="entry name" value="Resolvase"/>
    <property type="match status" value="1"/>
</dbReference>
<dbReference type="InterPro" id="IPR036162">
    <property type="entry name" value="Resolvase-like_N_sf"/>
</dbReference>
<name>I3WWM5_9CAUD</name>
<dbReference type="GO" id="GO:0003677">
    <property type="term" value="F:DNA binding"/>
    <property type="evidence" value="ECO:0007669"/>
    <property type="project" value="UniProtKB-KW"/>
</dbReference>
<evidence type="ECO:0000256" key="2">
    <source>
        <dbReference type="ARBA" id="ARBA00023172"/>
    </source>
</evidence>
<dbReference type="Proteomes" id="UP000006058">
    <property type="component" value="Genome"/>
</dbReference>
<sequence length="518" mass="58419">MCWILPAVPVTLETMPQPLRALVGARVSVVQGPQKVSQQAQLETARKWAEAQGHEIVGTFEDLGVSASVRPDERPDLGKWLTDEGASKWDVIVWSKMDRAFRSTKHCVDFAQWAEERQKVVMFAEDNLRLDYRPGAAKGIDAMMAELFVYLGSFFAQLELNRFKSRAQDSHRVLRQTDRWASGLPPLGYKTVPHPSGKGFGLDTDEDTKAVLYDMAGKLLDGWSLIGIAKDLNDRGVLGSRSRARLAKGKPIDQAPWNVSTVKDALTNLKTQGIKMTGKGKHAKPVLDDKGEQIVLAPPTFDWDTWKQIQDAVALREQAPRSRVHTKNPMLGIGICGKCGATLAQQHSRKKSDKSVVYRYYRCSRTPVNCDGVFIVADEADTLLEEAFLYEWADQPVTRRVFVPGEDHTYELEQINETIARLRRESDAGLIVSDEDERIYLERMRSLITRRTKLEAMPRRSAGWVEETTGQTYGEAWETEDHQQLLKDAKVKFILYSNKPRNIEVVVPQDRVAVDLAI</sequence>
<organism evidence="4 5">
    <name type="scientific">Mycobacterium phage Flux</name>
    <dbReference type="NCBI Taxonomy" id="1168593"/>
    <lineage>
        <taxon>Viruses</taxon>
        <taxon>Duplodnaviria</taxon>
        <taxon>Heunggongvirae</taxon>
        <taxon>Uroviricota</taxon>
        <taxon>Caudoviricetes</taxon>
        <taxon>Backyardiganvirus</taxon>
        <taxon>Backyardiganvirus peaches</taxon>
    </lineage>
</organism>
<dbReference type="CDD" id="cd00338">
    <property type="entry name" value="Ser_Recombinase"/>
    <property type="match status" value="1"/>
</dbReference>
<dbReference type="Gene3D" id="3.90.1750.20">
    <property type="entry name" value="Putative Large Serine Recombinase, Chain B, Domain 2"/>
    <property type="match status" value="1"/>
</dbReference>
<feature type="domain" description="Recombinase" evidence="3">
    <location>
        <begin position="186"/>
        <end position="319"/>
    </location>
</feature>
<keyword evidence="1" id="KW-0238">DNA-binding</keyword>
<dbReference type="GO" id="GO:0000150">
    <property type="term" value="F:DNA strand exchange activity"/>
    <property type="evidence" value="ECO:0007669"/>
    <property type="project" value="InterPro"/>
</dbReference>
<reference evidence="4 5" key="1">
    <citation type="submission" date="2012-03" db="EMBL/GenBank/DDBJ databases">
        <authorList>
            <person name="Bergmann A.J."/>
            <person name="Brandley V.E."/>
            <person name="Curcillo C.P."/>
            <person name="Dougher A.M."/>
            <person name="Emmert R.A."/>
            <person name="Ezzo D.R."/>
            <person name="Galassi M.E."/>
            <person name="Kesaris A.C."/>
            <person name="Lahoda L.A."/>
            <person name="Marano C.N."/>
            <person name="Martino O.A."/>
            <person name="Muretta M."/>
            <person name="Pappaterra L.M."/>
            <person name="Rollman L.E."/>
            <person name="Smith K.M."/>
            <person name="Smith T.J."/>
            <person name="Xander C.J."/>
            <person name="Young L.K."/>
            <person name="Bodnar B.H."/>
            <person name="Collins C.M."/>
            <person name="Lee-Soety J.Y."/>
            <person name="King-Smith C."/>
            <person name="Wang X."/>
            <person name="Crowell R."/>
            <person name="Bostrom M.A."/>
            <person name="Burke M."/>
            <person name="Wright G.M."/>
            <person name="Gregory S.G."/>
            <person name="Colman S.D."/>
            <person name="Bradley K.W."/>
            <person name="Khaja R."/>
            <person name="Lewis M.F."/>
            <person name="Barker L.P."/>
            <person name="Asai D.J."/>
            <person name="Bowman C.A."/>
            <person name="Russell D.A."/>
            <person name="Pope W.H."/>
            <person name="Jacobs-Sera D."/>
            <person name="Hendrix R.W."/>
            <person name="Hatfull G.F."/>
        </authorList>
    </citation>
    <scope>NUCLEOTIDE SEQUENCE [LARGE SCALE GENOMIC DNA]</scope>
</reference>
<protein>
    <recommendedName>
        <fullName evidence="3">Recombinase domain-containing protein</fullName>
    </recommendedName>
</protein>
<dbReference type="PANTHER" id="PTHR30461">
    <property type="entry name" value="DNA-INVERTASE FROM LAMBDOID PROPHAGE"/>
    <property type="match status" value="1"/>
</dbReference>
<dbReference type="InterPro" id="IPR011109">
    <property type="entry name" value="DNA_bind_recombinase_dom"/>
</dbReference>
<dbReference type="InterPro" id="IPR050639">
    <property type="entry name" value="SSR_resolvase"/>
</dbReference>
<proteinExistence type="predicted"/>
<gene>
    <name evidence="4" type="primary">33</name>
    <name evidence="4" type="ORF">FLUX_33</name>
</gene>
<accession>I3WWM5</accession>
<evidence type="ECO:0000256" key="1">
    <source>
        <dbReference type="ARBA" id="ARBA00023125"/>
    </source>
</evidence>
<dbReference type="Pfam" id="PF07508">
    <property type="entry name" value="Recombinase"/>
    <property type="match status" value="1"/>
</dbReference>
<dbReference type="Gene3D" id="3.40.50.1390">
    <property type="entry name" value="Resolvase, N-terminal catalytic domain"/>
    <property type="match status" value="1"/>
</dbReference>
<dbReference type="EMBL" id="JQ809701">
    <property type="protein sequence ID" value="AFL47903.1"/>
    <property type="molecule type" value="Genomic_DNA"/>
</dbReference>
<dbReference type="InterPro" id="IPR006119">
    <property type="entry name" value="Resolv_N"/>
</dbReference>
<dbReference type="InterPro" id="IPR038109">
    <property type="entry name" value="DNA_bind_recomb_sf"/>
</dbReference>
<keyword evidence="2" id="KW-0233">DNA recombination</keyword>
<dbReference type="PANTHER" id="PTHR30461:SF2">
    <property type="entry name" value="SERINE RECOMBINASE PINE-RELATED"/>
    <property type="match status" value="1"/>
</dbReference>
<evidence type="ECO:0000313" key="4">
    <source>
        <dbReference type="EMBL" id="AFL47903.1"/>
    </source>
</evidence>